<dbReference type="AlphaFoldDB" id="A0A381TJ07"/>
<reference evidence="1" key="1">
    <citation type="submission" date="2018-05" db="EMBL/GenBank/DDBJ databases">
        <authorList>
            <person name="Lanie J.A."/>
            <person name="Ng W.-L."/>
            <person name="Kazmierczak K.M."/>
            <person name="Andrzejewski T.M."/>
            <person name="Davidsen T.M."/>
            <person name="Wayne K.J."/>
            <person name="Tettelin H."/>
            <person name="Glass J.I."/>
            <person name="Rusch D."/>
            <person name="Podicherti R."/>
            <person name="Tsui H.-C.T."/>
            <person name="Winkler M.E."/>
        </authorList>
    </citation>
    <scope>NUCLEOTIDE SEQUENCE</scope>
</reference>
<accession>A0A381TJ07</accession>
<protein>
    <recommendedName>
        <fullName evidence="2">DUF1573 domain-containing protein</fullName>
    </recommendedName>
</protein>
<evidence type="ECO:0008006" key="2">
    <source>
        <dbReference type="Google" id="ProtNLM"/>
    </source>
</evidence>
<dbReference type="PANTHER" id="PTHR37833">
    <property type="entry name" value="LIPOPROTEIN-RELATED"/>
    <property type="match status" value="1"/>
</dbReference>
<name>A0A381TJ07_9ZZZZ</name>
<dbReference type="Gene3D" id="2.60.40.10">
    <property type="entry name" value="Immunoglobulins"/>
    <property type="match status" value="1"/>
</dbReference>
<sequence length="143" mass="15917">MKKILLIVCVLAFNFNTFSQEKTAKINFKTTEIDYGVIEKGSNGIRDFEFTNDGNSPLIITNVKSTCGCTIPKKPNKPILPGESEKIQVKYDTNRVGFIRKSIIVSSNAQNSTVILKITGKVTNKINNNGLEKKSKSLLEEDF</sequence>
<organism evidence="1">
    <name type="scientific">marine metagenome</name>
    <dbReference type="NCBI Taxonomy" id="408172"/>
    <lineage>
        <taxon>unclassified sequences</taxon>
        <taxon>metagenomes</taxon>
        <taxon>ecological metagenomes</taxon>
    </lineage>
</organism>
<proteinExistence type="predicted"/>
<dbReference type="InterPro" id="IPR013783">
    <property type="entry name" value="Ig-like_fold"/>
</dbReference>
<evidence type="ECO:0000313" key="1">
    <source>
        <dbReference type="EMBL" id="SVA16086.1"/>
    </source>
</evidence>
<dbReference type="EMBL" id="UINC01004680">
    <property type="protein sequence ID" value="SVA16086.1"/>
    <property type="molecule type" value="Genomic_DNA"/>
</dbReference>
<dbReference type="PROSITE" id="PS00460">
    <property type="entry name" value="GLUTATHIONE_PEROXID_1"/>
    <property type="match status" value="1"/>
</dbReference>
<gene>
    <name evidence="1" type="ORF">METZ01_LOCUS68940</name>
</gene>
<dbReference type="Pfam" id="PF07610">
    <property type="entry name" value="DUF1573"/>
    <property type="match status" value="1"/>
</dbReference>
<dbReference type="PANTHER" id="PTHR37833:SF1">
    <property type="entry name" value="SIGNAL PEPTIDE PROTEIN"/>
    <property type="match status" value="1"/>
</dbReference>
<dbReference type="InterPro" id="IPR011467">
    <property type="entry name" value="DUF1573"/>
</dbReference>
<dbReference type="InterPro" id="IPR029759">
    <property type="entry name" value="GPX_AS"/>
</dbReference>